<keyword evidence="4 15" id="KW-0210">Decarboxylase</keyword>
<dbReference type="PANTHER" id="PTHR33866">
    <property type="entry name" value="S-ADENOSYLMETHIONINE DECARBOXYLASE PROENZYME"/>
    <property type="match status" value="1"/>
</dbReference>
<evidence type="ECO:0000256" key="5">
    <source>
        <dbReference type="ARBA" id="ARBA00022813"/>
    </source>
</evidence>
<evidence type="ECO:0000256" key="11">
    <source>
        <dbReference type="ARBA" id="ARBA00023317"/>
    </source>
</evidence>
<evidence type="ECO:0000256" key="15">
    <source>
        <dbReference type="HAMAP-Rule" id="MF_00464"/>
    </source>
</evidence>
<keyword evidence="9 15" id="KW-0456">Lyase</keyword>
<proteinExistence type="inferred from homology"/>
<sequence>MQALGKHILAEFYKCDSAILNDVALIEQLMVEAAKRARATVISSSFHHFSPFGVSGVVVIAESHLTIHTWPEYGYASIDIYTCGNTLDPWISFKYLVKKLKAKETSMMEVKRGLFDVEGTLKHKTDKISNEKMGVIK</sequence>
<keyword evidence="6 15" id="KW-0745">Spermidine biosynthesis</keyword>
<comment type="caution">
    <text evidence="16">The sequence shown here is derived from an EMBL/GenBank/DDBJ whole genome shotgun (WGS) entry which is preliminary data.</text>
</comment>
<evidence type="ECO:0000256" key="4">
    <source>
        <dbReference type="ARBA" id="ARBA00022793"/>
    </source>
</evidence>
<accession>A0A7C3J5F6</accession>
<comment type="function">
    <text evidence="13 15">Catalyzes the decarboxylation of S-adenosylmethionine to S-adenosylmethioninamine (dcAdoMet), the propylamine donor required for the synthesis of the polyamines spermine and spermidine from the diamine putrescine.</text>
</comment>
<comment type="subunit">
    <text evidence="2 15">Heterotetramer of two alpha and two beta chains arranged as a dimer of alpha/beta heterodimers.</text>
</comment>
<protein>
    <recommendedName>
        <fullName evidence="15">S-adenosylmethionine decarboxylase proenzyme</fullName>
        <shortName evidence="15">AdoMetDC</shortName>
        <shortName evidence="15">SAMDC</shortName>
        <ecNumber evidence="15">4.1.1.50</ecNumber>
    </recommendedName>
    <component>
        <recommendedName>
            <fullName evidence="15">S-adenosylmethionine decarboxylase beta chain</fullName>
        </recommendedName>
    </component>
    <component>
        <recommendedName>
            <fullName evidence="15">S-adenosylmethionine decarboxylase alpha chain</fullName>
        </recommendedName>
    </component>
</protein>
<dbReference type="FunFam" id="3.30.360.110:FF:000001">
    <property type="entry name" value="S-adenosylmethionine decarboxylase proenzyme"/>
    <property type="match status" value="1"/>
</dbReference>
<dbReference type="SUPFAM" id="SSF56276">
    <property type="entry name" value="S-adenosylmethionine decarboxylase"/>
    <property type="match status" value="1"/>
</dbReference>
<dbReference type="GO" id="GO:0008295">
    <property type="term" value="P:spermidine biosynthetic process"/>
    <property type="evidence" value="ECO:0007669"/>
    <property type="project" value="UniProtKB-UniRule"/>
</dbReference>
<keyword evidence="8 15" id="KW-0865">Zymogen</keyword>
<comment type="PTM">
    <text evidence="15">Is synthesized initially as an inactive proenzyme. Formation of the active enzyme involves a self-maturation process in which the active site pyruvoyl group is generated from an internal serine residue via an autocatalytic post-translational modification. Two non-identical subunits are generated from the proenzyme in this reaction, and the pyruvate is formed at the N-terminus of the alpha chain, which is derived from the carboxyl end of the proenzyme. The post-translation cleavage follows an unusual pathway, termed non-hydrolytic serinolysis, in which the side chain hydroxyl group of the serine supplies its oxygen atom to form the C-terminus of the beta chain, while the remainder of the serine residue undergoes an oxidative deamination to produce ammonia and the pyruvoyl group blocking the N-terminus of the alpha chain.</text>
</comment>
<feature type="chain" id="PRO_5028549148" description="S-adenosylmethionine decarboxylase beta chain" evidence="15">
    <location>
        <begin position="1"/>
        <end position="62"/>
    </location>
</feature>
<dbReference type="Gene3D" id="3.30.360.110">
    <property type="entry name" value="S-adenosylmethionine decarboxylase domain"/>
    <property type="match status" value="1"/>
</dbReference>
<dbReference type="InterPro" id="IPR016067">
    <property type="entry name" value="S-AdoMet_deCO2ase_core"/>
</dbReference>
<evidence type="ECO:0000256" key="10">
    <source>
        <dbReference type="ARBA" id="ARBA00023270"/>
    </source>
</evidence>
<dbReference type="InterPro" id="IPR042286">
    <property type="entry name" value="AdoMetDC_C"/>
</dbReference>
<dbReference type="NCBIfam" id="TIGR03330">
    <property type="entry name" value="SAM_DCase_Bsu"/>
    <property type="match status" value="1"/>
</dbReference>
<dbReference type="EC" id="4.1.1.50" evidence="15"/>
<dbReference type="UniPathway" id="UPA00331">
    <property type="reaction ID" value="UER00451"/>
</dbReference>
<dbReference type="Gene3D" id="3.30.160.750">
    <property type="match status" value="1"/>
</dbReference>
<dbReference type="Pfam" id="PF02675">
    <property type="entry name" value="AdoMet_dc"/>
    <property type="match status" value="1"/>
</dbReference>
<evidence type="ECO:0000256" key="2">
    <source>
        <dbReference type="ARBA" id="ARBA00011601"/>
    </source>
</evidence>
<feature type="site" description="Cleavage (non-hydrolytic); by autolysis" evidence="15">
    <location>
        <begin position="62"/>
        <end position="63"/>
    </location>
</feature>
<name>A0A7C3J5F6_UNCW3</name>
<evidence type="ECO:0000256" key="1">
    <source>
        <dbReference type="ARBA" id="ARBA00004911"/>
    </source>
</evidence>
<keyword evidence="10 15" id="KW-0704">Schiff base</keyword>
<evidence type="ECO:0000256" key="8">
    <source>
        <dbReference type="ARBA" id="ARBA00023145"/>
    </source>
</evidence>
<keyword evidence="11 15" id="KW-0670">Pyruvate</keyword>
<feature type="active site" description="Proton acceptor; for processing activity" evidence="15">
    <location>
        <position position="68"/>
    </location>
</feature>
<reference evidence="16" key="1">
    <citation type="journal article" date="2020" name="mSystems">
        <title>Genome- and Community-Level Interaction Insights into Carbon Utilization and Element Cycling Functions of Hydrothermarchaeota in Hydrothermal Sediment.</title>
        <authorList>
            <person name="Zhou Z."/>
            <person name="Liu Y."/>
            <person name="Xu W."/>
            <person name="Pan J."/>
            <person name="Luo Z.H."/>
            <person name="Li M."/>
        </authorList>
    </citation>
    <scope>NUCLEOTIDE SEQUENCE [LARGE SCALE GENOMIC DNA]</scope>
    <source>
        <strain evidence="16">SpSt-464</strain>
    </source>
</reference>
<comment type="similarity">
    <text evidence="14 15">Belongs to the prokaryotic AdoMetDC family. Type 1 subfamily.</text>
</comment>
<feature type="active site" description="Schiff-base intermediate with substrate; via pyruvic acid" evidence="15">
    <location>
        <position position="63"/>
    </location>
</feature>
<evidence type="ECO:0000313" key="16">
    <source>
        <dbReference type="EMBL" id="HFK23234.1"/>
    </source>
</evidence>
<feature type="active site" description="Proton donor; for catalytic activity" evidence="15">
    <location>
        <position position="83"/>
    </location>
</feature>
<dbReference type="AlphaFoldDB" id="A0A7C3J5F6"/>
<dbReference type="InterPro" id="IPR042284">
    <property type="entry name" value="AdoMetDC_N"/>
</dbReference>
<gene>
    <name evidence="15" type="primary">speH</name>
    <name evidence="16" type="ORF">ENS15_01060</name>
</gene>
<keyword evidence="5 15" id="KW-0068">Autocatalytic cleavage</keyword>
<evidence type="ECO:0000256" key="7">
    <source>
        <dbReference type="ARBA" id="ARBA00023115"/>
    </source>
</evidence>
<dbReference type="InterPro" id="IPR017716">
    <property type="entry name" value="S-AdoMet_deCOase_pro-enz"/>
</dbReference>
<evidence type="ECO:0000256" key="12">
    <source>
        <dbReference type="ARBA" id="ARBA00048112"/>
    </source>
</evidence>
<dbReference type="HAMAP" id="MF_00464">
    <property type="entry name" value="AdoMetDC_1"/>
    <property type="match status" value="1"/>
</dbReference>
<evidence type="ECO:0000256" key="6">
    <source>
        <dbReference type="ARBA" id="ARBA00023066"/>
    </source>
</evidence>
<dbReference type="PANTHER" id="PTHR33866:SF2">
    <property type="entry name" value="S-ADENOSYLMETHIONINE DECARBOXYLASE PROENZYME"/>
    <property type="match status" value="1"/>
</dbReference>
<organism evidence="16">
    <name type="scientific">candidate division WOR-3 bacterium</name>
    <dbReference type="NCBI Taxonomy" id="2052148"/>
    <lineage>
        <taxon>Bacteria</taxon>
        <taxon>Bacteria division WOR-3</taxon>
    </lineage>
</organism>
<comment type="catalytic activity">
    <reaction evidence="12 15">
        <text>S-adenosyl-L-methionine + H(+) = S-adenosyl 3-(methylsulfanyl)propylamine + CO2</text>
        <dbReference type="Rhea" id="RHEA:15981"/>
        <dbReference type="ChEBI" id="CHEBI:15378"/>
        <dbReference type="ChEBI" id="CHEBI:16526"/>
        <dbReference type="ChEBI" id="CHEBI:57443"/>
        <dbReference type="ChEBI" id="CHEBI:59789"/>
        <dbReference type="EC" id="4.1.1.50"/>
    </reaction>
</comment>
<comment type="cofactor">
    <cofactor evidence="15">
        <name>pyruvate</name>
        <dbReference type="ChEBI" id="CHEBI:15361"/>
    </cofactor>
    <text evidence="15">Binds 1 pyruvoyl group covalently per subunit.</text>
</comment>
<feature type="chain" id="PRO_5028549149" description="S-adenosylmethionine decarboxylase alpha chain" evidence="15">
    <location>
        <begin position="63"/>
        <end position="137"/>
    </location>
</feature>
<dbReference type="GO" id="GO:0005829">
    <property type="term" value="C:cytosol"/>
    <property type="evidence" value="ECO:0007669"/>
    <property type="project" value="TreeGrafter"/>
</dbReference>
<keyword evidence="7 15" id="KW-0620">Polyamine biosynthesis</keyword>
<dbReference type="EMBL" id="DSTT01000001">
    <property type="protein sequence ID" value="HFK23234.1"/>
    <property type="molecule type" value="Genomic_DNA"/>
</dbReference>
<evidence type="ECO:0000256" key="9">
    <source>
        <dbReference type="ARBA" id="ARBA00023239"/>
    </source>
</evidence>
<dbReference type="GO" id="GO:0004014">
    <property type="term" value="F:adenosylmethionine decarboxylase activity"/>
    <property type="evidence" value="ECO:0007669"/>
    <property type="project" value="UniProtKB-UniRule"/>
</dbReference>
<feature type="modified residue" description="Pyruvic acid (Ser); by autocatalysis" evidence="15">
    <location>
        <position position="63"/>
    </location>
</feature>
<keyword evidence="3 15" id="KW-0949">S-adenosyl-L-methionine</keyword>
<evidence type="ECO:0000256" key="13">
    <source>
        <dbReference type="ARBA" id="ARBA00056215"/>
    </source>
</evidence>
<evidence type="ECO:0000256" key="3">
    <source>
        <dbReference type="ARBA" id="ARBA00022691"/>
    </source>
</evidence>
<dbReference type="InterPro" id="IPR003826">
    <property type="entry name" value="AdoMetDC_fam_prok"/>
</dbReference>
<comment type="pathway">
    <text evidence="1 15">Amine and polyamine biosynthesis; S-adenosylmethioninamine biosynthesis; S-adenosylmethioninamine from S-adenosyl-L-methionine: step 1/1.</text>
</comment>
<evidence type="ECO:0000256" key="14">
    <source>
        <dbReference type="ARBA" id="ARBA00061583"/>
    </source>
</evidence>